<dbReference type="InterPro" id="IPR036102">
    <property type="entry name" value="OsmC/Ohrsf"/>
</dbReference>
<dbReference type="Gene3D" id="3.30.300.20">
    <property type="match status" value="1"/>
</dbReference>
<dbReference type="PANTHER" id="PTHR35368">
    <property type="entry name" value="HYDROPEROXIDE REDUCTASE"/>
    <property type="match status" value="1"/>
</dbReference>
<name>A0A7Z7LFS4_9BACT</name>
<dbReference type="InterPro" id="IPR003718">
    <property type="entry name" value="OsmC/Ohr_fam"/>
</dbReference>
<evidence type="ECO:0000313" key="1">
    <source>
        <dbReference type="EMBL" id="SSC13065.1"/>
    </source>
</evidence>
<evidence type="ECO:0000313" key="2">
    <source>
        <dbReference type="Proteomes" id="UP000250796"/>
    </source>
</evidence>
<sequence length="152" mass="16441">MPDANFRVRAISESPARVSVKARSFNMIVDEPPNLGGEDRGANPVEYVLAALAGCLNVVGHIVAGEMGFSIKRLEIDVSGPLNAARLMGKSQDDRAGFKEIKATMKVDSDADEETLERWVKVVEDRCPVSDNLSNETPLSVKVSTINEAVAR</sequence>
<dbReference type="SUPFAM" id="SSF82784">
    <property type="entry name" value="OsmC-like"/>
    <property type="match status" value="1"/>
</dbReference>
<protein>
    <submittedName>
        <fullName evidence="1">Putative redox protein, regulator of disulfide bond formation</fullName>
    </submittedName>
</protein>
<dbReference type="PANTHER" id="PTHR35368:SF1">
    <property type="entry name" value="HYDROPEROXIDE REDUCTASE"/>
    <property type="match status" value="1"/>
</dbReference>
<dbReference type="EMBL" id="LS974202">
    <property type="protein sequence ID" value="SSC13065.1"/>
    <property type="molecule type" value="Genomic_DNA"/>
</dbReference>
<keyword evidence="2" id="KW-1185">Reference proteome</keyword>
<dbReference type="InterPro" id="IPR015946">
    <property type="entry name" value="KH_dom-like_a/b"/>
</dbReference>
<dbReference type="Proteomes" id="UP000250796">
    <property type="component" value="Chromosome MESINF"/>
</dbReference>
<dbReference type="RefSeq" id="WP_169699258.1">
    <property type="nucleotide sequence ID" value="NZ_LS974202.1"/>
</dbReference>
<dbReference type="KEGG" id="minf:MESINF_1621"/>
<organism evidence="1 2">
    <name type="scientific">Mesotoga infera</name>
    <dbReference type="NCBI Taxonomy" id="1236046"/>
    <lineage>
        <taxon>Bacteria</taxon>
        <taxon>Thermotogati</taxon>
        <taxon>Thermotogota</taxon>
        <taxon>Thermotogae</taxon>
        <taxon>Kosmotogales</taxon>
        <taxon>Kosmotogaceae</taxon>
        <taxon>Mesotoga</taxon>
    </lineage>
</organism>
<gene>
    <name evidence="1" type="ORF">MESINF_1621</name>
</gene>
<reference evidence="1 2" key="1">
    <citation type="submission" date="2017-01" db="EMBL/GenBank/DDBJ databases">
        <authorList>
            <person name="Erauso G."/>
        </authorList>
    </citation>
    <scope>NUCLEOTIDE SEQUENCE [LARGE SCALE GENOMIC DNA]</scope>
    <source>
        <strain evidence="1">MESINF1</strain>
    </source>
</reference>
<proteinExistence type="predicted"/>
<accession>A0A7Z7LFS4</accession>
<dbReference type="AlphaFoldDB" id="A0A7Z7LFS4"/>
<dbReference type="InterPro" id="IPR052924">
    <property type="entry name" value="OsmC/Ohr_hydroprdx_reductase"/>
</dbReference>
<dbReference type="Pfam" id="PF02566">
    <property type="entry name" value="OsmC"/>
    <property type="match status" value="1"/>
</dbReference>